<feature type="transmembrane region" description="Helical" evidence="6">
    <location>
        <begin position="250"/>
        <end position="272"/>
    </location>
</feature>
<feature type="transmembrane region" description="Helical" evidence="6">
    <location>
        <begin position="83"/>
        <end position="104"/>
    </location>
</feature>
<dbReference type="AlphaFoldDB" id="A0A1Y3PBB6"/>
<reference evidence="8" key="1">
    <citation type="submission" date="2016-06" db="EMBL/GenBank/DDBJ databases">
        <authorList>
            <person name="Nascimento L."/>
            <person name="Pereira R.V."/>
            <person name="Martins L.F."/>
            <person name="Quaggio R.B."/>
            <person name="Silva A.M."/>
            <person name="Setubal J.C."/>
        </authorList>
    </citation>
    <scope>NUCLEOTIDE SEQUENCE [LARGE SCALE GENOMIC DNA]</scope>
</reference>
<feature type="transmembrane region" description="Helical" evidence="6">
    <location>
        <begin position="162"/>
        <end position="180"/>
    </location>
</feature>
<evidence type="ECO:0000313" key="7">
    <source>
        <dbReference type="EMBL" id="OUM84632.1"/>
    </source>
</evidence>
<dbReference type="PANTHER" id="PTHR30482">
    <property type="entry name" value="HIGH-AFFINITY BRANCHED-CHAIN AMINO ACID TRANSPORT SYSTEM PERMEASE"/>
    <property type="match status" value="1"/>
</dbReference>
<feature type="transmembrane region" description="Helical" evidence="6">
    <location>
        <begin position="111"/>
        <end position="128"/>
    </location>
</feature>
<keyword evidence="2" id="KW-1003">Cell membrane</keyword>
<comment type="caution">
    <text evidence="7">The sequence shown here is derived from an EMBL/GenBank/DDBJ whole genome shotgun (WGS) entry which is preliminary data.</text>
</comment>
<feature type="transmembrane region" description="Helical" evidence="6">
    <location>
        <begin position="210"/>
        <end position="230"/>
    </location>
</feature>
<keyword evidence="5 6" id="KW-0472">Membrane</keyword>
<protein>
    <submittedName>
        <fullName evidence="7">ABC transporter permease</fullName>
    </submittedName>
</protein>
<evidence type="ECO:0000256" key="3">
    <source>
        <dbReference type="ARBA" id="ARBA00022692"/>
    </source>
</evidence>
<organism evidence="7 8">
    <name type="scientific">Bacillus thermozeamaize</name>
    <dbReference type="NCBI Taxonomy" id="230954"/>
    <lineage>
        <taxon>Bacteria</taxon>
        <taxon>Bacillati</taxon>
        <taxon>Bacillota</taxon>
        <taxon>Bacilli</taxon>
        <taxon>Bacillales</taxon>
        <taxon>Bacillaceae</taxon>
        <taxon>Bacillus</taxon>
    </lineage>
</organism>
<proteinExistence type="predicted"/>
<evidence type="ECO:0000256" key="6">
    <source>
        <dbReference type="SAM" id="Phobius"/>
    </source>
</evidence>
<feature type="transmembrane region" description="Helical" evidence="6">
    <location>
        <begin position="31"/>
        <end position="50"/>
    </location>
</feature>
<feature type="transmembrane region" description="Helical" evidence="6">
    <location>
        <begin position="284"/>
        <end position="306"/>
    </location>
</feature>
<evidence type="ECO:0000313" key="8">
    <source>
        <dbReference type="Proteomes" id="UP000196475"/>
    </source>
</evidence>
<dbReference type="Proteomes" id="UP000196475">
    <property type="component" value="Unassembled WGS sequence"/>
</dbReference>
<feature type="transmembrane region" description="Helical" evidence="6">
    <location>
        <begin position="9"/>
        <end position="25"/>
    </location>
</feature>
<dbReference type="PANTHER" id="PTHR30482:SF10">
    <property type="entry name" value="HIGH-AFFINITY BRANCHED-CHAIN AMINO ACID TRANSPORT PROTEIN BRAE"/>
    <property type="match status" value="1"/>
</dbReference>
<dbReference type="Pfam" id="PF02653">
    <property type="entry name" value="BPD_transp_2"/>
    <property type="match status" value="1"/>
</dbReference>
<accession>A0A1Y3PBB6</accession>
<name>A0A1Y3PBB6_9BACI</name>
<dbReference type="InterPro" id="IPR001851">
    <property type="entry name" value="ABC_transp_permease"/>
</dbReference>
<keyword evidence="3 6" id="KW-0812">Transmembrane</keyword>
<gene>
    <name evidence="7" type="ORF">BAA01_05680</name>
</gene>
<dbReference type="CDD" id="cd06581">
    <property type="entry name" value="TM_PBP1_LivM_like"/>
    <property type="match status" value="1"/>
</dbReference>
<evidence type="ECO:0000256" key="2">
    <source>
        <dbReference type="ARBA" id="ARBA00022475"/>
    </source>
</evidence>
<keyword evidence="4 6" id="KW-1133">Transmembrane helix</keyword>
<evidence type="ECO:0000256" key="5">
    <source>
        <dbReference type="ARBA" id="ARBA00023136"/>
    </source>
</evidence>
<evidence type="ECO:0000256" key="1">
    <source>
        <dbReference type="ARBA" id="ARBA00004651"/>
    </source>
</evidence>
<dbReference type="InterPro" id="IPR043428">
    <property type="entry name" value="LivM-like"/>
</dbReference>
<comment type="subcellular location">
    <subcellularLocation>
        <location evidence="1">Cell membrane</location>
        <topology evidence="1">Multi-pass membrane protein</topology>
    </subcellularLocation>
</comment>
<dbReference type="GO" id="GO:0015658">
    <property type="term" value="F:branched-chain amino acid transmembrane transporter activity"/>
    <property type="evidence" value="ECO:0007669"/>
    <property type="project" value="InterPro"/>
</dbReference>
<sequence>MRISVAKRYGTLALLAIAILFPLVVQREYFIYVMTLGYIWAISVYGMNLLAGYTGQLSLAHAGFFAIGAYATGILTVKAHVPFWPALLLGCIITAIIGFFVGLISLRTKEHYFAIFTLCVGFILFLLIERWDELTEGVRGLIGIPYPGAIGPITFESVTSQYYLVLFFLVLTIFVIYRIVNSLVGRSFIAIRNSEELAQTIGIHLMKNKLLSFVISTFFAGLAGGLYASFVRFLGPGIGNITVTFDMLTYLLVGGIGSMAGPLIGTLLITWITQSLQFLQDYRMIIFGPILVLLIIYMPYGIVGAARTLWAKYKLRKALPPEMKAPAVKESLQQVQEGSKS</sequence>
<dbReference type="GO" id="GO:0005886">
    <property type="term" value="C:plasma membrane"/>
    <property type="evidence" value="ECO:0007669"/>
    <property type="project" value="UniProtKB-SubCell"/>
</dbReference>
<feature type="transmembrane region" description="Helical" evidence="6">
    <location>
        <begin position="57"/>
        <end position="77"/>
    </location>
</feature>
<evidence type="ECO:0000256" key="4">
    <source>
        <dbReference type="ARBA" id="ARBA00022989"/>
    </source>
</evidence>
<dbReference type="EMBL" id="LZRT01000121">
    <property type="protein sequence ID" value="OUM84632.1"/>
    <property type="molecule type" value="Genomic_DNA"/>
</dbReference>